<gene>
    <name evidence="3" type="ORF">CYME_CMI147C</name>
</gene>
<evidence type="ECO:0000259" key="2">
    <source>
        <dbReference type="PROSITE" id="PS50213"/>
    </source>
</evidence>
<reference evidence="3 4" key="1">
    <citation type="journal article" date="2004" name="Nature">
        <title>Genome sequence of the ultrasmall unicellular red alga Cyanidioschyzon merolae 10D.</title>
        <authorList>
            <person name="Matsuzaki M."/>
            <person name="Misumi O."/>
            <person name="Shin-i T."/>
            <person name="Maruyama S."/>
            <person name="Takahara M."/>
            <person name="Miyagishima S."/>
            <person name="Mori T."/>
            <person name="Nishida K."/>
            <person name="Yagisawa F."/>
            <person name="Nishida K."/>
            <person name="Yoshida Y."/>
            <person name="Nishimura Y."/>
            <person name="Nakao S."/>
            <person name="Kobayashi T."/>
            <person name="Momoyama Y."/>
            <person name="Higashiyama T."/>
            <person name="Minoda A."/>
            <person name="Sano M."/>
            <person name="Nomoto H."/>
            <person name="Oishi K."/>
            <person name="Hayashi H."/>
            <person name="Ohta F."/>
            <person name="Nishizaka S."/>
            <person name="Haga S."/>
            <person name="Miura S."/>
            <person name="Morishita T."/>
            <person name="Kabeya Y."/>
            <person name="Terasawa K."/>
            <person name="Suzuki Y."/>
            <person name="Ishii Y."/>
            <person name="Asakawa S."/>
            <person name="Takano H."/>
            <person name="Ohta N."/>
            <person name="Kuroiwa H."/>
            <person name="Tanaka K."/>
            <person name="Shimizu N."/>
            <person name="Sugano S."/>
            <person name="Sato N."/>
            <person name="Nozaki H."/>
            <person name="Ogasawara N."/>
            <person name="Kohara Y."/>
            <person name="Kuroiwa T."/>
        </authorList>
    </citation>
    <scope>NUCLEOTIDE SEQUENCE [LARGE SCALE GENOMIC DNA]</scope>
    <source>
        <strain evidence="3 4">10D</strain>
    </source>
</reference>
<dbReference type="AlphaFoldDB" id="M1V545"/>
<dbReference type="OrthoDB" id="286301at2759"/>
<proteinExistence type="predicted"/>
<name>M1V545_CYAM1</name>
<dbReference type="PANTHER" id="PTHR10900">
    <property type="entry name" value="PERIOSTIN-RELATED"/>
    <property type="match status" value="1"/>
</dbReference>
<organism evidence="3 4">
    <name type="scientific">Cyanidioschyzon merolae (strain NIES-3377 / 10D)</name>
    <name type="common">Unicellular red alga</name>
    <dbReference type="NCBI Taxonomy" id="280699"/>
    <lineage>
        <taxon>Eukaryota</taxon>
        <taxon>Rhodophyta</taxon>
        <taxon>Bangiophyceae</taxon>
        <taxon>Cyanidiales</taxon>
        <taxon>Cyanidiaceae</taxon>
        <taxon>Cyanidioschyzon</taxon>
    </lineage>
</organism>
<sequence>MKVVRVLFGLFCILSLIHAVRIEAQTLSEVEREHPDISTLITLVNSTLSTQLSALAAANRTITVFAPDNTAFESLPANVTARLHTNETLLRDVLLYHIVPGNLSAHFLLGEGVILVKTLFDNETLMLNATRTTIYVEGTRKVIVPDVFFDLGVIHIINGVLIPPSLHGAVLYGTS</sequence>
<feature type="signal peptide" evidence="1">
    <location>
        <begin position="1"/>
        <end position="19"/>
    </location>
</feature>
<evidence type="ECO:0000313" key="4">
    <source>
        <dbReference type="Proteomes" id="UP000007014"/>
    </source>
</evidence>
<keyword evidence="4" id="KW-1185">Reference proteome</keyword>
<dbReference type="Gene3D" id="2.30.180.10">
    <property type="entry name" value="FAS1 domain"/>
    <property type="match status" value="1"/>
</dbReference>
<dbReference type="OMA" id="FECKTIA"/>
<protein>
    <submittedName>
        <fullName evidence="3">Secreted/surface protein with fasciclin-like motif</fullName>
    </submittedName>
</protein>
<dbReference type="PROSITE" id="PS50213">
    <property type="entry name" value="FAS1"/>
    <property type="match status" value="1"/>
</dbReference>
<keyword evidence="1" id="KW-0732">Signal</keyword>
<dbReference type="GeneID" id="16993787"/>
<dbReference type="GO" id="GO:0005615">
    <property type="term" value="C:extracellular space"/>
    <property type="evidence" value="ECO:0007669"/>
    <property type="project" value="TreeGrafter"/>
</dbReference>
<reference evidence="3 4" key="2">
    <citation type="journal article" date="2007" name="BMC Biol.">
        <title>A 100%-complete sequence reveals unusually simple genomic features in the hot-spring red alga Cyanidioschyzon merolae.</title>
        <authorList>
            <person name="Nozaki H."/>
            <person name="Takano H."/>
            <person name="Misumi O."/>
            <person name="Terasawa K."/>
            <person name="Matsuzaki M."/>
            <person name="Maruyama S."/>
            <person name="Nishida K."/>
            <person name="Yagisawa F."/>
            <person name="Yoshida Y."/>
            <person name="Fujiwara T."/>
            <person name="Takio S."/>
            <person name="Tamura K."/>
            <person name="Chung S.J."/>
            <person name="Nakamura S."/>
            <person name="Kuroiwa H."/>
            <person name="Tanaka K."/>
            <person name="Sato N."/>
            <person name="Kuroiwa T."/>
        </authorList>
    </citation>
    <scope>NUCLEOTIDE SEQUENCE [LARGE SCALE GENOMIC DNA]</scope>
    <source>
        <strain evidence="3 4">10D</strain>
    </source>
</reference>
<dbReference type="PANTHER" id="PTHR10900:SF77">
    <property type="entry name" value="FI19380P1"/>
    <property type="match status" value="1"/>
</dbReference>
<dbReference type="Proteomes" id="UP000007014">
    <property type="component" value="Chromosome 9"/>
</dbReference>
<dbReference type="Gramene" id="CMI147CT">
    <property type="protein sequence ID" value="CMI147CT"/>
    <property type="gene ID" value="CMI147C"/>
</dbReference>
<dbReference type="SUPFAM" id="SSF82153">
    <property type="entry name" value="FAS1 domain"/>
    <property type="match status" value="1"/>
</dbReference>
<dbReference type="InterPro" id="IPR050904">
    <property type="entry name" value="Adhesion/Biosynth-related"/>
</dbReference>
<feature type="domain" description="FAS1" evidence="2">
    <location>
        <begin position="24"/>
        <end position="161"/>
    </location>
</feature>
<feature type="chain" id="PRO_5004018735" evidence="1">
    <location>
        <begin position="20"/>
        <end position="175"/>
    </location>
</feature>
<dbReference type="RefSeq" id="XP_005536316.1">
    <property type="nucleotide sequence ID" value="XM_005536259.1"/>
</dbReference>
<dbReference type="KEGG" id="cme:CYME_CMI147C"/>
<dbReference type="STRING" id="280699.M1V545"/>
<accession>M1V545</accession>
<dbReference type="HOGENOM" id="CLU_1534720_0_0_1"/>
<dbReference type="InterPro" id="IPR000782">
    <property type="entry name" value="FAS1_domain"/>
</dbReference>
<dbReference type="Pfam" id="PF02469">
    <property type="entry name" value="Fasciclin"/>
    <property type="match status" value="1"/>
</dbReference>
<dbReference type="InterPro" id="IPR036378">
    <property type="entry name" value="FAS1_dom_sf"/>
</dbReference>
<evidence type="ECO:0000313" key="3">
    <source>
        <dbReference type="EMBL" id="BAM80030.1"/>
    </source>
</evidence>
<dbReference type="SMART" id="SM00554">
    <property type="entry name" value="FAS1"/>
    <property type="match status" value="1"/>
</dbReference>
<evidence type="ECO:0000256" key="1">
    <source>
        <dbReference type="SAM" id="SignalP"/>
    </source>
</evidence>
<dbReference type="EMBL" id="AP006491">
    <property type="protein sequence ID" value="BAM80030.1"/>
    <property type="molecule type" value="Genomic_DNA"/>
</dbReference>